<dbReference type="InterPro" id="IPR023753">
    <property type="entry name" value="FAD/NAD-binding_dom"/>
</dbReference>
<dbReference type="EC" id="1.18.1.5" evidence="7"/>
<dbReference type="Pfam" id="PF07992">
    <property type="entry name" value="Pyr_redox_2"/>
    <property type="match status" value="1"/>
</dbReference>
<dbReference type="InterPro" id="IPR036188">
    <property type="entry name" value="FAD/NAD-bd_sf"/>
</dbReference>
<evidence type="ECO:0000313" key="7">
    <source>
        <dbReference type="EMBL" id="VVD68336.1"/>
    </source>
</evidence>
<keyword evidence="2" id="KW-0285">Flavoprotein</keyword>
<dbReference type="Gene3D" id="3.30.390.30">
    <property type="match status" value="1"/>
</dbReference>
<dbReference type="RefSeq" id="WP_150695427.1">
    <property type="nucleotide sequence ID" value="NZ_CABPRZ010000002.1"/>
</dbReference>
<dbReference type="AlphaFoldDB" id="A0A5E4RXW3"/>
<proteinExistence type="predicted"/>
<keyword evidence="8" id="KW-1185">Reference proteome</keyword>
<dbReference type="OrthoDB" id="9769238at2"/>
<dbReference type="PANTHER" id="PTHR43557">
    <property type="entry name" value="APOPTOSIS-INDUCING FACTOR 1"/>
    <property type="match status" value="1"/>
</dbReference>
<evidence type="ECO:0000256" key="2">
    <source>
        <dbReference type="ARBA" id="ARBA00022630"/>
    </source>
</evidence>
<feature type="domain" description="FAD/NAD(P)-binding" evidence="5">
    <location>
        <begin position="9"/>
        <end position="304"/>
    </location>
</feature>
<evidence type="ECO:0000256" key="3">
    <source>
        <dbReference type="ARBA" id="ARBA00022827"/>
    </source>
</evidence>
<dbReference type="InterPro" id="IPR050446">
    <property type="entry name" value="FAD-oxidoreductase/Apoptosis"/>
</dbReference>
<organism evidence="7 8">
    <name type="scientific">Pandoraea terrae</name>
    <dbReference type="NCBI Taxonomy" id="1537710"/>
    <lineage>
        <taxon>Bacteria</taxon>
        <taxon>Pseudomonadati</taxon>
        <taxon>Pseudomonadota</taxon>
        <taxon>Betaproteobacteria</taxon>
        <taxon>Burkholderiales</taxon>
        <taxon>Burkholderiaceae</taxon>
        <taxon>Pandoraea</taxon>
    </lineage>
</organism>
<dbReference type="InterPro" id="IPR028202">
    <property type="entry name" value="Reductase_C"/>
</dbReference>
<protein>
    <submittedName>
        <fullName evidence="7">Putidaredoxin reductase</fullName>
        <ecNumber evidence="7">1.18.1.5</ecNumber>
    </submittedName>
</protein>
<dbReference type="InterPro" id="IPR016156">
    <property type="entry name" value="FAD/NAD-linked_Rdtase_dimer_sf"/>
</dbReference>
<evidence type="ECO:0000259" key="6">
    <source>
        <dbReference type="Pfam" id="PF14759"/>
    </source>
</evidence>
<dbReference type="Proteomes" id="UP000414233">
    <property type="component" value="Unassembled WGS sequence"/>
</dbReference>
<dbReference type="SUPFAM" id="SSF55424">
    <property type="entry name" value="FAD/NAD-linked reductases, dimerisation (C-terminal) domain"/>
    <property type="match status" value="1"/>
</dbReference>
<comment type="cofactor">
    <cofactor evidence="1">
        <name>FAD</name>
        <dbReference type="ChEBI" id="CHEBI:57692"/>
    </cofactor>
</comment>
<dbReference type="GO" id="GO:0005737">
    <property type="term" value="C:cytoplasm"/>
    <property type="evidence" value="ECO:0007669"/>
    <property type="project" value="TreeGrafter"/>
</dbReference>
<name>A0A5E4RXW3_9BURK</name>
<evidence type="ECO:0000256" key="4">
    <source>
        <dbReference type="ARBA" id="ARBA00023002"/>
    </source>
</evidence>
<dbReference type="EMBL" id="CABPRZ010000002">
    <property type="protein sequence ID" value="VVD68336.1"/>
    <property type="molecule type" value="Genomic_DNA"/>
</dbReference>
<evidence type="ECO:0000313" key="8">
    <source>
        <dbReference type="Proteomes" id="UP000414233"/>
    </source>
</evidence>
<dbReference type="SUPFAM" id="SSF51905">
    <property type="entry name" value="FAD/NAD(P)-binding domain"/>
    <property type="match status" value="2"/>
</dbReference>
<dbReference type="GO" id="GO:0016651">
    <property type="term" value="F:oxidoreductase activity, acting on NAD(P)H"/>
    <property type="evidence" value="ECO:0007669"/>
    <property type="project" value="TreeGrafter"/>
</dbReference>
<feature type="domain" description="Reductase C-terminal" evidence="6">
    <location>
        <begin position="324"/>
        <end position="412"/>
    </location>
</feature>
<accession>A0A5E4RXW3</accession>
<gene>
    <name evidence="7" type="primary">camA_1</name>
    <name evidence="7" type="ORF">PTE30175_00437</name>
</gene>
<evidence type="ECO:0000259" key="5">
    <source>
        <dbReference type="Pfam" id="PF07992"/>
    </source>
</evidence>
<evidence type="ECO:0000256" key="1">
    <source>
        <dbReference type="ARBA" id="ARBA00001974"/>
    </source>
</evidence>
<dbReference type="PRINTS" id="PR00411">
    <property type="entry name" value="PNDRDTASEI"/>
</dbReference>
<reference evidence="7 8" key="1">
    <citation type="submission" date="2019-08" db="EMBL/GenBank/DDBJ databases">
        <authorList>
            <person name="Peeters C."/>
        </authorList>
    </citation>
    <scope>NUCLEOTIDE SEQUENCE [LARGE SCALE GENOMIC DNA]</scope>
    <source>
        <strain evidence="7 8">LMG 30175</strain>
    </source>
</reference>
<dbReference type="Pfam" id="PF14759">
    <property type="entry name" value="Reductase_C"/>
    <property type="match status" value="1"/>
</dbReference>
<dbReference type="Gene3D" id="3.50.50.60">
    <property type="entry name" value="FAD/NAD(P)-binding domain"/>
    <property type="match status" value="2"/>
</dbReference>
<sequence>MTDVTSSTTVILGAGQAGGETALALRQQGYAGRIVVVGAENHPPYRRPPLSKAFLAGQADAASLLIRPADAYEKANIELRLGATAAGIDRAARTVTLENGETFNYDHLVLATGGRVRRLALPGGDAANVLYLRDIQDAERLRAAISPEKRVVIVGGGYIGLEVAASAVKAGAKVTVLEAAPRLLARVAEADLSAFFEALHRTNGVDIQTGVSVTGFEVAEGHVTAVVAGDRRIEADVVVVGIGLIPNTALAEAAGLPVDNGIVVDEFARTNDPAILAVGDCAHHAHPVLGRRIRLESVPSASEMAKVAASVVVGAPKPIAAAPWFWSDQFDAKLQMAGMTDGHDRVVERRLPDAPGGAAVFMLCYLREGRLVAVASVNRAQEFMAARELVGRGATIDPDKLADPGTPLKDLLAALGSAT</sequence>
<dbReference type="PANTHER" id="PTHR43557:SF2">
    <property type="entry name" value="RIESKE DOMAIN-CONTAINING PROTEIN-RELATED"/>
    <property type="match status" value="1"/>
</dbReference>
<keyword evidence="3" id="KW-0274">FAD</keyword>
<dbReference type="PRINTS" id="PR00368">
    <property type="entry name" value="FADPNR"/>
</dbReference>
<keyword evidence="4 7" id="KW-0560">Oxidoreductase</keyword>